<reference evidence="1 2" key="1">
    <citation type="submission" date="2020-08" db="EMBL/GenBank/DDBJ databases">
        <title>Functional genomics of gut bacteria from endangered species of beetles.</title>
        <authorList>
            <person name="Carlos-Shanley C."/>
        </authorList>
    </citation>
    <scope>NUCLEOTIDE SEQUENCE [LARGE SCALE GENOMIC DNA]</scope>
    <source>
        <strain evidence="1 2">S00124</strain>
    </source>
</reference>
<dbReference type="EMBL" id="JACHKZ010000015">
    <property type="protein sequence ID" value="MBB6578501.1"/>
    <property type="molecule type" value="Genomic_DNA"/>
</dbReference>
<protein>
    <submittedName>
        <fullName evidence="1">Uncharacterized protein</fullName>
    </submittedName>
</protein>
<dbReference type="RefSeq" id="WP_184709010.1">
    <property type="nucleotide sequence ID" value="NZ_JACHKZ010000015.1"/>
</dbReference>
<dbReference type="Proteomes" id="UP000562492">
    <property type="component" value="Unassembled WGS sequence"/>
</dbReference>
<proteinExistence type="predicted"/>
<name>A0ABR6RH59_9BURK</name>
<evidence type="ECO:0000313" key="2">
    <source>
        <dbReference type="Proteomes" id="UP000562492"/>
    </source>
</evidence>
<comment type="caution">
    <text evidence="1">The sequence shown here is derived from an EMBL/GenBank/DDBJ whole genome shotgun (WGS) entry which is preliminary data.</text>
</comment>
<sequence length="79" mass="8616">MQKKTKDSSSTPRWVIFKVILPVPQIEKPALGGFGRKKTASGAAGALFLRPAGPFIEEACDLCDLTNSYLFTSFMAVKH</sequence>
<keyword evidence="2" id="KW-1185">Reference proteome</keyword>
<accession>A0ABR6RH59</accession>
<organism evidence="1 2">
    <name type="scientific">Comamonas odontotermitis</name>
    <dbReference type="NCBI Taxonomy" id="379895"/>
    <lineage>
        <taxon>Bacteria</taxon>
        <taxon>Pseudomonadati</taxon>
        <taxon>Pseudomonadota</taxon>
        <taxon>Betaproteobacteria</taxon>
        <taxon>Burkholderiales</taxon>
        <taxon>Comamonadaceae</taxon>
        <taxon>Comamonas</taxon>
    </lineage>
</organism>
<evidence type="ECO:0000313" key="1">
    <source>
        <dbReference type="EMBL" id="MBB6578501.1"/>
    </source>
</evidence>
<gene>
    <name evidence="1" type="ORF">HNP33_002583</name>
</gene>